<evidence type="ECO:0000259" key="1">
    <source>
        <dbReference type="Pfam" id="PF00583"/>
    </source>
</evidence>
<gene>
    <name evidence="2" type="ORF">ACT17_02870</name>
</gene>
<dbReference type="EMBL" id="LFOD01000001">
    <property type="protein sequence ID" value="KMV20606.1"/>
    <property type="molecule type" value="Genomic_DNA"/>
</dbReference>
<dbReference type="SUPFAM" id="SSF55729">
    <property type="entry name" value="Acyl-CoA N-acyltransferases (Nat)"/>
    <property type="match status" value="1"/>
</dbReference>
<evidence type="ECO:0000313" key="2">
    <source>
        <dbReference type="EMBL" id="KMV20606.1"/>
    </source>
</evidence>
<feature type="domain" description="N-acetyltransferase" evidence="1">
    <location>
        <begin position="18"/>
        <end position="126"/>
    </location>
</feature>
<dbReference type="Pfam" id="PF00583">
    <property type="entry name" value="Acetyltransf_1"/>
    <property type="match status" value="1"/>
</dbReference>
<dbReference type="AlphaFoldDB" id="A0A0J8UH94"/>
<dbReference type="InterPro" id="IPR000182">
    <property type="entry name" value="GNAT_dom"/>
</dbReference>
<evidence type="ECO:0000313" key="3">
    <source>
        <dbReference type="Proteomes" id="UP000037594"/>
    </source>
</evidence>
<dbReference type="GO" id="GO:0016747">
    <property type="term" value="F:acyltransferase activity, transferring groups other than amino-acyl groups"/>
    <property type="evidence" value="ECO:0007669"/>
    <property type="project" value="InterPro"/>
</dbReference>
<sequence length="148" mass="17099">MNLELVAVQRGGRSKYAPPFDEHDGYTERWWNRPMGDDPQCRFIQVLSDGVDVARVELDEKVYTAHYEGAPDLGDTALEIQFIEVSDTHRLQGIGAAIVRRLAELHPDRRLVAYSEGADEFWSRLGWRPYYHPERGPGWRTLFIQPET</sequence>
<dbReference type="InterPro" id="IPR016181">
    <property type="entry name" value="Acyl_CoA_acyltransferase"/>
</dbReference>
<protein>
    <recommendedName>
        <fullName evidence="1">N-acetyltransferase domain-containing protein</fullName>
    </recommendedName>
</protein>
<dbReference type="Gene3D" id="3.40.630.30">
    <property type="match status" value="1"/>
</dbReference>
<accession>A0A0J8UH94</accession>
<dbReference type="PATRIC" id="fig|451644.5.peg.580"/>
<proteinExistence type="predicted"/>
<reference evidence="2 3" key="1">
    <citation type="submission" date="2015-06" db="EMBL/GenBank/DDBJ databases">
        <title>Genome sequence of Mycobacterium conceptionense strain MLE.</title>
        <authorList>
            <person name="Greninger A.L."/>
            <person name="Cunningham G."/>
            <person name="Chiu C.Y."/>
            <person name="Miller S."/>
        </authorList>
    </citation>
    <scope>NUCLEOTIDE SEQUENCE [LARGE SCALE GENOMIC DNA]</scope>
    <source>
        <strain evidence="2 3">MLE</strain>
    </source>
</reference>
<comment type="caution">
    <text evidence="2">The sequence shown here is derived from an EMBL/GenBank/DDBJ whole genome shotgun (WGS) entry which is preliminary data.</text>
</comment>
<name>A0A0J8UH94_9MYCO</name>
<organism evidence="2 3">
    <name type="scientific">Mycolicibacterium conceptionense</name>
    <dbReference type="NCBI Taxonomy" id="451644"/>
    <lineage>
        <taxon>Bacteria</taxon>
        <taxon>Bacillati</taxon>
        <taxon>Actinomycetota</taxon>
        <taxon>Actinomycetes</taxon>
        <taxon>Mycobacteriales</taxon>
        <taxon>Mycobacteriaceae</taxon>
        <taxon>Mycolicibacterium</taxon>
    </lineage>
</organism>
<dbReference type="OrthoDB" id="4725120at2"/>
<dbReference type="Proteomes" id="UP000037594">
    <property type="component" value="Unassembled WGS sequence"/>
</dbReference>
<dbReference type="RefSeq" id="WP_019343871.1">
    <property type="nucleotide sequence ID" value="NZ_AGSZ01000090.1"/>
</dbReference>